<organism evidence="2 3">
    <name type="scientific">Rhodococcoides fascians</name>
    <name type="common">Rhodococcus fascians</name>
    <dbReference type="NCBI Taxonomy" id="1828"/>
    <lineage>
        <taxon>Bacteria</taxon>
        <taxon>Bacillati</taxon>
        <taxon>Actinomycetota</taxon>
        <taxon>Actinomycetes</taxon>
        <taxon>Mycobacteriales</taxon>
        <taxon>Nocardiaceae</taxon>
        <taxon>Rhodococcoides</taxon>
    </lineage>
</organism>
<proteinExistence type="predicted"/>
<dbReference type="PANTHER" id="PTHR12905:SF0">
    <property type="entry name" value="CALCINEURIN-LIKE PHOSPHOESTERASE DOMAIN-CONTAINING PROTEIN"/>
    <property type="match status" value="1"/>
</dbReference>
<dbReference type="AlphaFoldDB" id="A0A143QF58"/>
<gene>
    <name evidence="2" type="ORF">A3Q41_00199</name>
</gene>
<evidence type="ECO:0000313" key="3">
    <source>
        <dbReference type="Proteomes" id="UP000076038"/>
    </source>
</evidence>
<dbReference type="Gene3D" id="3.60.21.10">
    <property type="match status" value="1"/>
</dbReference>
<dbReference type="PANTHER" id="PTHR12905">
    <property type="entry name" value="METALLOPHOSPHOESTERASE"/>
    <property type="match status" value="1"/>
</dbReference>
<evidence type="ECO:0000259" key="1">
    <source>
        <dbReference type="Pfam" id="PF00149"/>
    </source>
</evidence>
<dbReference type="InterPro" id="IPR029052">
    <property type="entry name" value="Metallo-depent_PP-like"/>
</dbReference>
<accession>A0A143QF58</accession>
<dbReference type="InterPro" id="IPR004843">
    <property type="entry name" value="Calcineurin-like_PHP"/>
</dbReference>
<evidence type="ECO:0000313" key="2">
    <source>
        <dbReference type="EMBL" id="AMY21524.1"/>
    </source>
</evidence>
<dbReference type="EMBL" id="CP015220">
    <property type="protein sequence ID" value="AMY21524.1"/>
    <property type="molecule type" value="Genomic_DNA"/>
</dbReference>
<dbReference type="InterPro" id="IPR051693">
    <property type="entry name" value="UPF0046_metallophosphoest"/>
</dbReference>
<reference evidence="2 3" key="1">
    <citation type="journal article" date="2016" name="Genome Announc.">
        <title>Complete Genome and Plasmid Sequences for Rhodococcus fascians D188 and Draft Sequences for Rhodococcus Isolates PBTS 1 and PBTS 2.</title>
        <authorList>
            <person name="Stamler R.A."/>
            <person name="Vereecke D."/>
            <person name="Zhang Y."/>
            <person name="Schilkey F."/>
            <person name="Devitt N."/>
            <person name="Randall J.J."/>
        </authorList>
    </citation>
    <scope>NUCLEOTIDE SEQUENCE [LARGE SCALE GENOMIC DNA]</scope>
    <source>
        <strain evidence="2 3">PBTS2</strain>
    </source>
</reference>
<reference evidence="3" key="2">
    <citation type="submission" date="2016-04" db="EMBL/GenBank/DDBJ databases">
        <title>Complete Genome and Plasmid Sequences for Rhodococcus fascians D188 and Draft Sequences for Rhodococcus spp. Isolates PBTS 1 and PBTS 2.</title>
        <authorList>
            <person name="Stamer R."/>
            <person name="Vereecke D."/>
            <person name="Zhang Y."/>
            <person name="Schilkey F."/>
            <person name="Devitt N."/>
            <person name="Randall J."/>
        </authorList>
    </citation>
    <scope>NUCLEOTIDE SEQUENCE [LARGE SCALE GENOMIC DNA]</scope>
    <source>
        <strain evidence="3">PBTS2</strain>
    </source>
</reference>
<keyword evidence="3" id="KW-1185">Reference proteome</keyword>
<dbReference type="PATRIC" id="fig|1653479.3.peg.198"/>
<protein>
    <recommendedName>
        <fullName evidence="1">Calcineurin-like phosphoesterase domain-containing protein</fullName>
    </recommendedName>
</protein>
<dbReference type="Pfam" id="PF00149">
    <property type="entry name" value="Metallophos"/>
    <property type="match status" value="1"/>
</dbReference>
<dbReference type="GO" id="GO:0016787">
    <property type="term" value="F:hydrolase activity"/>
    <property type="evidence" value="ECO:0007669"/>
    <property type="project" value="InterPro"/>
</dbReference>
<dbReference type="SUPFAM" id="SSF56300">
    <property type="entry name" value="Metallo-dependent phosphatases"/>
    <property type="match status" value="1"/>
</dbReference>
<sequence>MGTVVPVVSVLAVSDETIESLWSPQVKSLGVDLILGAGDLPFDYLEYLTDALNAPCVFVPGNHDADLTGYSAGKAGWMRAGLPATWPGPVGAINVDRRIVSAAGLRIAGLGGSIRYNGGPNQWTQRQQRRRSRTLTRTFAWNRNVRKDVRPVDILLTHSPPLGVGDDTDPAHVGFDCLDEVTRRLSPQLLLHGHIHPHGHTPDDLALHGATVINTVGYTLLDVEPGGQRQHVEAPRIVRRRHGT</sequence>
<dbReference type="Proteomes" id="UP000076038">
    <property type="component" value="Chromosome"/>
</dbReference>
<feature type="domain" description="Calcineurin-like phosphoesterase" evidence="1">
    <location>
        <begin position="26"/>
        <end position="197"/>
    </location>
</feature>
<name>A0A143QF58_RHOFA</name>
<dbReference type="KEGG" id="rhs:A3Q41_00199"/>